<evidence type="ECO:0000313" key="2">
    <source>
        <dbReference type="Proteomes" id="UP000029981"/>
    </source>
</evidence>
<reference evidence="1 2" key="2">
    <citation type="journal article" date="2009" name="PLoS ONE">
        <title>An integrated genetic and cytogenetic map of the cucumber genome.</title>
        <authorList>
            <person name="Ren Y."/>
            <person name="Zhang Z."/>
            <person name="Liu J."/>
            <person name="Staub J.E."/>
            <person name="Han Y."/>
            <person name="Cheng Z."/>
            <person name="Li X."/>
            <person name="Lu J."/>
            <person name="Miao H."/>
            <person name="Kang H."/>
            <person name="Xie B."/>
            <person name="Gu X."/>
            <person name="Wang X."/>
            <person name="Du Y."/>
            <person name="Jin W."/>
            <person name="Huang S."/>
        </authorList>
    </citation>
    <scope>NUCLEOTIDE SEQUENCE [LARGE SCALE GENOMIC DNA]</scope>
    <source>
        <strain evidence="2">cv. 9930</strain>
    </source>
</reference>
<sequence length="66" mass="7350">MKVNRGLNETTGVVLEYLQDAKEYGQRKGDDILALFILVIGRKMNGNQLVGTIPSKLGNLDKLFEL</sequence>
<reference evidence="1 2" key="4">
    <citation type="journal article" date="2011" name="BMC Genomics">
        <title>RNA-Seq improves annotation of protein-coding genes in the cucumber genome.</title>
        <authorList>
            <person name="Li Z."/>
            <person name="Zhang Z."/>
            <person name="Yan P."/>
            <person name="Huang S."/>
            <person name="Fei Z."/>
            <person name="Lin K."/>
        </authorList>
    </citation>
    <scope>NUCLEOTIDE SEQUENCE [LARGE SCALE GENOMIC DNA]</scope>
    <source>
        <strain evidence="2">cv. 9930</strain>
    </source>
</reference>
<reference evidence="1 2" key="3">
    <citation type="journal article" date="2010" name="BMC Genomics">
        <title>Transcriptome sequencing and comparative analysis of cucumber flowers with different sex types.</title>
        <authorList>
            <person name="Guo S."/>
            <person name="Zheng Y."/>
            <person name="Joung J.G."/>
            <person name="Liu S."/>
            <person name="Zhang Z."/>
            <person name="Crasta O.R."/>
            <person name="Sobral B.W."/>
            <person name="Xu Y."/>
            <person name="Huang S."/>
            <person name="Fei Z."/>
        </authorList>
    </citation>
    <scope>NUCLEOTIDE SEQUENCE [LARGE SCALE GENOMIC DNA]</scope>
    <source>
        <strain evidence="2">cv. 9930</strain>
    </source>
</reference>
<dbReference type="Gramene" id="KGN49654">
    <property type="protein sequence ID" value="KGN49654"/>
    <property type="gene ID" value="Csa_5G049520"/>
</dbReference>
<protein>
    <submittedName>
        <fullName evidence="1">Uncharacterized protein</fullName>
    </submittedName>
</protein>
<dbReference type="AlphaFoldDB" id="A0A0A0KLC1"/>
<evidence type="ECO:0000313" key="1">
    <source>
        <dbReference type="EMBL" id="KGN49654.1"/>
    </source>
</evidence>
<dbReference type="EMBL" id="CM002926">
    <property type="protein sequence ID" value="KGN49654.1"/>
    <property type="molecule type" value="Genomic_DNA"/>
</dbReference>
<organism evidence="1 2">
    <name type="scientific">Cucumis sativus</name>
    <name type="common">Cucumber</name>
    <dbReference type="NCBI Taxonomy" id="3659"/>
    <lineage>
        <taxon>Eukaryota</taxon>
        <taxon>Viridiplantae</taxon>
        <taxon>Streptophyta</taxon>
        <taxon>Embryophyta</taxon>
        <taxon>Tracheophyta</taxon>
        <taxon>Spermatophyta</taxon>
        <taxon>Magnoliopsida</taxon>
        <taxon>eudicotyledons</taxon>
        <taxon>Gunneridae</taxon>
        <taxon>Pentapetalae</taxon>
        <taxon>rosids</taxon>
        <taxon>fabids</taxon>
        <taxon>Cucurbitales</taxon>
        <taxon>Cucurbitaceae</taxon>
        <taxon>Benincaseae</taxon>
        <taxon>Cucumis</taxon>
    </lineage>
</organism>
<dbReference type="Proteomes" id="UP000029981">
    <property type="component" value="Chromosome 5"/>
</dbReference>
<gene>
    <name evidence="1" type="ORF">Csa_5G049520</name>
</gene>
<reference evidence="1 2" key="1">
    <citation type="journal article" date="2009" name="Nat. Genet.">
        <title>The genome of the cucumber, Cucumis sativus L.</title>
        <authorList>
            <person name="Huang S."/>
            <person name="Li R."/>
            <person name="Zhang Z."/>
            <person name="Li L."/>
            <person name="Gu X."/>
            <person name="Fan W."/>
            <person name="Lucas W.J."/>
            <person name="Wang X."/>
            <person name="Xie B."/>
            <person name="Ni P."/>
            <person name="Ren Y."/>
            <person name="Zhu H."/>
            <person name="Li J."/>
            <person name="Lin K."/>
            <person name="Jin W."/>
            <person name="Fei Z."/>
            <person name="Li G."/>
            <person name="Staub J."/>
            <person name="Kilian A."/>
            <person name="van der Vossen E.A."/>
            <person name="Wu Y."/>
            <person name="Guo J."/>
            <person name="He J."/>
            <person name="Jia Z."/>
            <person name="Ren Y."/>
            <person name="Tian G."/>
            <person name="Lu Y."/>
            <person name="Ruan J."/>
            <person name="Qian W."/>
            <person name="Wang M."/>
            <person name="Huang Q."/>
            <person name="Li B."/>
            <person name="Xuan Z."/>
            <person name="Cao J."/>
            <person name="Asan"/>
            <person name="Wu Z."/>
            <person name="Zhang J."/>
            <person name="Cai Q."/>
            <person name="Bai Y."/>
            <person name="Zhao B."/>
            <person name="Han Y."/>
            <person name="Li Y."/>
            <person name="Li X."/>
            <person name="Wang S."/>
            <person name="Shi Q."/>
            <person name="Liu S."/>
            <person name="Cho W.K."/>
            <person name="Kim J.Y."/>
            <person name="Xu Y."/>
            <person name="Heller-Uszynska K."/>
            <person name="Miao H."/>
            <person name="Cheng Z."/>
            <person name="Zhang S."/>
            <person name="Wu J."/>
            <person name="Yang Y."/>
            <person name="Kang H."/>
            <person name="Li M."/>
            <person name="Liang H."/>
            <person name="Ren X."/>
            <person name="Shi Z."/>
            <person name="Wen M."/>
            <person name="Jian M."/>
            <person name="Yang H."/>
            <person name="Zhang G."/>
            <person name="Yang Z."/>
            <person name="Chen R."/>
            <person name="Liu S."/>
            <person name="Li J."/>
            <person name="Ma L."/>
            <person name="Liu H."/>
            <person name="Zhou Y."/>
            <person name="Zhao J."/>
            <person name="Fang X."/>
            <person name="Li G."/>
            <person name="Fang L."/>
            <person name="Li Y."/>
            <person name="Liu D."/>
            <person name="Zheng H."/>
            <person name="Zhang Y."/>
            <person name="Qin N."/>
            <person name="Li Z."/>
            <person name="Yang G."/>
            <person name="Yang S."/>
            <person name="Bolund L."/>
            <person name="Kristiansen K."/>
            <person name="Zheng H."/>
            <person name="Li S."/>
            <person name="Zhang X."/>
            <person name="Yang H."/>
            <person name="Wang J."/>
            <person name="Sun R."/>
            <person name="Zhang B."/>
            <person name="Jiang S."/>
            <person name="Wang J."/>
            <person name="Du Y."/>
            <person name="Li S."/>
        </authorList>
    </citation>
    <scope>NUCLEOTIDE SEQUENCE [LARGE SCALE GENOMIC DNA]</scope>
    <source>
        <strain evidence="2">cv. 9930</strain>
    </source>
</reference>
<proteinExistence type="predicted"/>
<accession>A0A0A0KLC1</accession>
<name>A0A0A0KLC1_CUCSA</name>
<keyword evidence="2" id="KW-1185">Reference proteome</keyword>